<reference evidence="12" key="2">
    <citation type="submission" date="2023-03" db="EMBL/GenBank/DDBJ databases">
        <authorList>
            <person name="Zhang Z."/>
        </authorList>
    </citation>
    <scope>NUCLEOTIDE SEQUENCE</scope>
    <source>
        <strain evidence="12">DSA</strain>
    </source>
</reference>
<name>A0AAW7ZDP6_9FIRM</name>
<dbReference type="InterPro" id="IPR039420">
    <property type="entry name" value="WalR-like"/>
</dbReference>
<evidence type="ECO:0000256" key="9">
    <source>
        <dbReference type="PROSITE-ProRule" id="PRU01091"/>
    </source>
</evidence>
<evidence type="ECO:0000313" key="13">
    <source>
        <dbReference type="Proteomes" id="UP001172911"/>
    </source>
</evidence>
<proteinExistence type="predicted"/>
<evidence type="ECO:0000256" key="5">
    <source>
        <dbReference type="ARBA" id="ARBA00023125"/>
    </source>
</evidence>
<evidence type="ECO:0000256" key="7">
    <source>
        <dbReference type="ARBA" id="ARBA00024867"/>
    </source>
</evidence>
<dbReference type="InterPro" id="IPR001867">
    <property type="entry name" value="OmpR/PhoB-type_DNA-bd"/>
</dbReference>
<dbReference type="CDD" id="cd00383">
    <property type="entry name" value="trans_reg_C"/>
    <property type="match status" value="1"/>
</dbReference>
<dbReference type="SMART" id="SM00448">
    <property type="entry name" value="REC"/>
    <property type="match status" value="1"/>
</dbReference>
<keyword evidence="4" id="KW-0805">Transcription regulation</keyword>
<evidence type="ECO:0000256" key="2">
    <source>
        <dbReference type="ARBA" id="ARBA00022553"/>
    </source>
</evidence>
<dbReference type="PANTHER" id="PTHR48111:SF73">
    <property type="entry name" value="ALKALINE PHOSPHATASE SYNTHESIS TRANSCRIPTIONAL REGULATORY PROTEIN PHOP"/>
    <property type="match status" value="1"/>
</dbReference>
<evidence type="ECO:0000259" key="11">
    <source>
        <dbReference type="PROSITE" id="PS51755"/>
    </source>
</evidence>
<dbReference type="Gene3D" id="1.10.10.10">
    <property type="entry name" value="Winged helix-like DNA-binding domain superfamily/Winged helix DNA-binding domain"/>
    <property type="match status" value="1"/>
</dbReference>
<keyword evidence="13" id="KW-1185">Reference proteome</keyword>
<comment type="function">
    <text evidence="7">May play the central regulatory role in sporulation. It may be an element of the effector pathway responsible for the activation of sporulation genes in response to nutritional stress. Spo0A may act in concert with spo0H (a sigma factor) to control the expression of some genes that are critical to the sporulation process.</text>
</comment>
<reference evidence="12" key="1">
    <citation type="journal article" date="2023" name="J. Hazard. Mater.">
        <title>Anaerobic biodegradation of pyrene and benzo[a]pyrene by a new sulfate-reducing Desulforamulus aquiferis strain DSA.</title>
        <authorList>
            <person name="Zhang Z."/>
            <person name="Sun J."/>
            <person name="Gong X."/>
            <person name="Wang C."/>
            <person name="Wang H."/>
        </authorList>
    </citation>
    <scope>NUCLEOTIDE SEQUENCE</scope>
    <source>
        <strain evidence="12">DSA</strain>
    </source>
</reference>
<dbReference type="FunFam" id="3.40.50.2300:FF:000001">
    <property type="entry name" value="DNA-binding response regulator PhoB"/>
    <property type="match status" value="1"/>
</dbReference>
<evidence type="ECO:0000256" key="6">
    <source>
        <dbReference type="ARBA" id="ARBA00023163"/>
    </source>
</evidence>
<dbReference type="InterPro" id="IPR036388">
    <property type="entry name" value="WH-like_DNA-bd_sf"/>
</dbReference>
<comment type="caution">
    <text evidence="12">The sequence shown here is derived from an EMBL/GenBank/DDBJ whole genome shotgun (WGS) entry which is preliminary data.</text>
</comment>
<dbReference type="RefSeq" id="WP_304542537.1">
    <property type="nucleotide sequence ID" value="NZ_JARPTC010000013.1"/>
</dbReference>
<keyword evidence="6" id="KW-0804">Transcription</keyword>
<gene>
    <name evidence="12" type="ORF">P6N53_09195</name>
</gene>
<dbReference type="PROSITE" id="PS51755">
    <property type="entry name" value="OMPR_PHOB"/>
    <property type="match status" value="1"/>
</dbReference>
<feature type="domain" description="OmpR/PhoB-type" evidence="11">
    <location>
        <begin position="132"/>
        <end position="231"/>
    </location>
</feature>
<sequence>MGKILVIDDEDNILELIKFNLEKDGHQVILAKNGEEGLHFAKVELPDLIILDVMIPEPDGLEVCRKLRHDDNTSSIPILMISARGDILDRVVGLEMGADDYIPKPFSPRELNARVKANLRRTKNEKPQFTSSRELKSEGLVIDVEKFQVLLNNQLINFTPKEFKLLHTLMAYPGKVFTREQLLDRVWGFEFNVDTRTVDVHVRYVRQKIEDDPSNPQYIKTVRGIGYKFVDNSNNKLP</sequence>
<dbReference type="InterPro" id="IPR016032">
    <property type="entry name" value="Sig_transdc_resp-reg_C-effctor"/>
</dbReference>
<keyword evidence="2 8" id="KW-0597">Phosphoprotein</keyword>
<dbReference type="Gene3D" id="6.10.250.690">
    <property type="match status" value="1"/>
</dbReference>
<organism evidence="12 13">
    <name type="scientific">Desulforamulus aquiferis</name>
    <dbReference type="NCBI Taxonomy" id="1397668"/>
    <lineage>
        <taxon>Bacteria</taxon>
        <taxon>Bacillati</taxon>
        <taxon>Bacillota</taxon>
        <taxon>Clostridia</taxon>
        <taxon>Eubacteriales</taxon>
        <taxon>Peptococcaceae</taxon>
        <taxon>Desulforamulus</taxon>
    </lineage>
</organism>
<dbReference type="InterPro" id="IPR011006">
    <property type="entry name" value="CheY-like_superfamily"/>
</dbReference>
<keyword evidence="3" id="KW-0902">Two-component regulatory system</keyword>
<dbReference type="FunFam" id="1.10.10.10:FF:000018">
    <property type="entry name" value="DNA-binding response regulator ResD"/>
    <property type="match status" value="1"/>
</dbReference>
<dbReference type="GO" id="GO:0000156">
    <property type="term" value="F:phosphorelay response regulator activity"/>
    <property type="evidence" value="ECO:0007669"/>
    <property type="project" value="TreeGrafter"/>
</dbReference>
<feature type="DNA-binding region" description="OmpR/PhoB-type" evidence="9">
    <location>
        <begin position="132"/>
        <end position="231"/>
    </location>
</feature>
<feature type="domain" description="Response regulatory" evidence="10">
    <location>
        <begin position="3"/>
        <end position="119"/>
    </location>
</feature>
<accession>A0AAW7ZDP6</accession>
<protein>
    <recommendedName>
        <fullName evidence="1">Stage 0 sporulation protein A homolog</fullName>
    </recommendedName>
</protein>
<dbReference type="PROSITE" id="PS50110">
    <property type="entry name" value="RESPONSE_REGULATORY"/>
    <property type="match status" value="1"/>
</dbReference>
<dbReference type="Gene3D" id="3.40.50.2300">
    <property type="match status" value="1"/>
</dbReference>
<evidence type="ECO:0000256" key="1">
    <source>
        <dbReference type="ARBA" id="ARBA00018672"/>
    </source>
</evidence>
<dbReference type="EMBL" id="JARPTC010000013">
    <property type="protein sequence ID" value="MDO7787393.1"/>
    <property type="molecule type" value="Genomic_DNA"/>
</dbReference>
<dbReference type="GO" id="GO:0005829">
    <property type="term" value="C:cytosol"/>
    <property type="evidence" value="ECO:0007669"/>
    <property type="project" value="TreeGrafter"/>
</dbReference>
<dbReference type="AlphaFoldDB" id="A0AAW7ZDP6"/>
<evidence type="ECO:0000256" key="8">
    <source>
        <dbReference type="PROSITE-ProRule" id="PRU00169"/>
    </source>
</evidence>
<evidence type="ECO:0000256" key="4">
    <source>
        <dbReference type="ARBA" id="ARBA00023015"/>
    </source>
</evidence>
<feature type="modified residue" description="4-aspartylphosphate" evidence="8">
    <location>
        <position position="52"/>
    </location>
</feature>
<evidence type="ECO:0000256" key="3">
    <source>
        <dbReference type="ARBA" id="ARBA00023012"/>
    </source>
</evidence>
<dbReference type="GO" id="GO:0000976">
    <property type="term" value="F:transcription cis-regulatory region binding"/>
    <property type="evidence" value="ECO:0007669"/>
    <property type="project" value="TreeGrafter"/>
</dbReference>
<dbReference type="InterPro" id="IPR001789">
    <property type="entry name" value="Sig_transdc_resp-reg_receiver"/>
</dbReference>
<dbReference type="Pfam" id="PF00486">
    <property type="entry name" value="Trans_reg_C"/>
    <property type="match status" value="1"/>
</dbReference>
<evidence type="ECO:0000313" key="12">
    <source>
        <dbReference type="EMBL" id="MDO7787393.1"/>
    </source>
</evidence>
<dbReference type="PANTHER" id="PTHR48111">
    <property type="entry name" value="REGULATOR OF RPOS"/>
    <property type="match status" value="1"/>
</dbReference>
<dbReference type="GO" id="GO:0032993">
    <property type="term" value="C:protein-DNA complex"/>
    <property type="evidence" value="ECO:0007669"/>
    <property type="project" value="TreeGrafter"/>
</dbReference>
<dbReference type="Proteomes" id="UP001172911">
    <property type="component" value="Unassembled WGS sequence"/>
</dbReference>
<dbReference type="Pfam" id="PF00072">
    <property type="entry name" value="Response_reg"/>
    <property type="match status" value="1"/>
</dbReference>
<evidence type="ECO:0000259" key="10">
    <source>
        <dbReference type="PROSITE" id="PS50110"/>
    </source>
</evidence>
<keyword evidence="5 9" id="KW-0238">DNA-binding</keyword>
<dbReference type="GO" id="GO:0006355">
    <property type="term" value="P:regulation of DNA-templated transcription"/>
    <property type="evidence" value="ECO:0007669"/>
    <property type="project" value="InterPro"/>
</dbReference>
<dbReference type="SUPFAM" id="SSF46894">
    <property type="entry name" value="C-terminal effector domain of the bipartite response regulators"/>
    <property type="match status" value="1"/>
</dbReference>
<dbReference type="SMART" id="SM00862">
    <property type="entry name" value="Trans_reg_C"/>
    <property type="match status" value="1"/>
</dbReference>
<dbReference type="SUPFAM" id="SSF52172">
    <property type="entry name" value="CheY-like"/>
    <property type="match status" value="1"/>
</dbReference>